<dbReference type="EMBL" id="SFCA01000165">
    <property type="protein sequence ID" value="TRT50674.1"/>
    <property type="molecule type" value="Genomic_DNA"/>
</dbReference>
<dbReference type="Proteomes" id="UP000316443">
    <property type="component" value="Unassembled WGS sequence"/>
</dbReference>
<evidence type="ECO:0000259" key="1">
    <source>
        <dbReference type="Pfam" id="PF07589"/>
    </source>
</evidence>
<dbReference type="AlphaFoldDB" id="A0A551XPN1"/>
<sequence>MTALTGNQNVIGSFNNPSLQLGTNCCSVPVKLFSSDIQPVPEPSLSLGLLALGTLGAASTLKRKLKSSKSSEKETTKVG</sequence>
<evidence type="ECO:0000313" key="3">
    <source>
        <dbReference type="Proteomes" id="UP000316443"/>
    </source>
</evidence>
<dbReference type="Pfam" id="PF07589">
    <property type="entry name" value="PEP-CTERM"/>
    <property type="match status" value="1"/>
</dbReference>
<accession>A0A551XPN1</accession>
<dbReference type="InterPro" id="IPR013424">
    <property type="entry name" value="Ice-binding_C"/>
</dbReference>
<feature type="domain" description="Ice-binding protein C-terminal" evidence="1">
    <location>
        <begin position="39"/>
        <end position="59"/>
    </location>
</feature>
<organism evidence="2 3">
    <name type="scientific">Microcystis aeruginosa Ma_QC_C_20070703_M131</name>
    <dbReference type="NCBI Taxonomy" id="2486263"/>
    <lineage>
        <taxon>Bacteria</taxon>
        <taxon>Bacillati</taxon>
        <taxon>Cyanobacteriota</taxon>
        <taxon>Cyanophyceae</taxon>
        <taxon>Oscillatoriophycideae</taxon>
        <taxon>Chroococcales</taxon>
        <taxon>Microcystaceae</taxon>
        <taxon>Microcystis</taxon>
    </lineage>
</organism>
<name>A0A551XPN1_MICAE</name>
<gene>
    <name evidence="2" type="ORF">EWV85_16110</name>
</gene>
<proteinExistence type="predicted"/>
<dbReference type="NCBIfam" id="TIGR02595">
    <property type="entry name" value="PEP_CTERM"/>
    <property type="match status" value="1"/>
</dbReference>
<reference evidence="2 3" key="1">
    <citation type="submission" date="2019-01" db="EMBL/GenBank/DDBJ databases">
        <title>Coherence of Microcystis species and biogeography revealed through population genomics.</title>
        <authorList>
            <person name="Perez-Carrascal O.M."/>
            <person name="Terrat Y."/>
            <person name="Giani A."/>
            <person name="Fortin N."/>
            <person name="Tromas N."/>
            <person name="Shapiro B.J."/>
        </authorList>
    </citation>
    <scope>NUCLEOTIDE SEQUENCE [LARGE SCALE GENOMIC DNA]</scope>
    <source>
        <strain evidence="2">Ma_QC_C_20070703_M131</strain>
    </source>
</reference>
<protein>
    <submittedName>
        <fullName evidence="2">PEP-CTERM sorting domain-containing protein</fullName>
    </submittedName>
</protein>
<evidence type="ECO:0000313" key="2">
    <source>
        <dbReference type="EMBL" id="TRT50674.1"/>
    </source>
</evidence>
<comment type="caution">
    <text evidence="2">The sequence shown here is derived from an EMBL/GenBank/DDBJ whole genome shotgun (WGS) entry which is preliminary data.</text>
</comment>